<evidence type="ECO:0000256" key="1">
    <source>
        <dbReference type="ARBA" id="ARBA00022801"/>
    </source>
</evidence>
<dbReference type="InterPro" id="IPR001087">
    <property type="entry name" value="GDSL"/>
</dbReference>
<keyword evidence="2" id="KW-0732">Signal</keyword>
<keyword evidence="1" id="KW-0378">Hydrolase</keyword>
<dbReference type="Proteomes" id="UP000006514">
    <property type="component" value="Unassembled WGS sequence"/>
</dbReference>
<dbReference type="PANTHER" id="PTHR45648:SF22">
    <property type="entry name" value="GDSL LIPASE_ACYLHYDROLASE FAMILY PROTEIN (AFU_ORTHOLOGUE AFUA_4G14700)"/>
    <property type="match status" value="1"/>
</dbReference>
<feature type="signal peptide" evidence="2">
    <location>
        <begin position="1"/>
        <end position="17"/>
    </location>
</feature>
<gene>
    <name evidence="3" type="ORF">AURDEDRAFT_173316</name>
</gene>
<dbReference type="PANTHER" id="PTHR45648">
    <property type="entry name" value="GDSL LIPASE/ACYLHYDROLASE FAMILY PROTEIN (AFU_ORTHOLOGUE AFUA_4G14700)"/>
    <property type="match status" value="1"/>
</dbReference>
<dbReference type="InParanoid" id="J0WUN4"/>
<dbReference type="InterPro" id="IPR036514">
    <property type="entry name" value="SGNH_hydro_sf"/>
</dbReference>
<dbReference type="GO" id="GO:0016788">
    <property type="term" value="F:hydrolase activity, acting on ester bonds"/>
    <property type="evidence" value="ECO:0007669"/>
    <property type="project" value="InterPro"/>
</dbReference>
<accession>J0WUN4</accession>
<sequence length="333" mass="37518">MSTSLLAALLLAGLARATKDWAFVREPDFLFTFGDSSISVAIHLASENWDWSNAPASSPLDEHQIATWCNGPVWARQFADARRRTKLINFAVPGATVDNAVVHNDWGVNVLDMQGQLSTFFAHEHEVAWHGNNSLFAFQFGANDIWFSLNSTDVRVQTYAALTDRMLSALERLRASGARAFALTTALPFDRARLAADAGNSVQTRLAERITTFNAHMKSAMKEWCSAQDEVFCATVDTYSLASRIINNPTAYGFKEAIDFCWPYTGRFAGLQPDEYADPECVGPVGEYLWRDKIHPSYAFHTLWAQLFRDTLEQQLSRDELRIQRPARIRLRE</sequence>
<dbReference type="SUPFAM" id="SSF52266">
    <property type="entry name" value="SGNH hydrolase"/>
    <property type="match status" value="1"/>
</dbReference>
<dbReference type="InterPro" id="IPR051058">
    <property type="entry name" value="GDSL_Est/Lipase"/>
</dbReference>
<name>J0WUN4_AURST</name>
<evidence type="ECO:0000313" key="3">
    <source>
        <dbReference type="EMBL" id="EJD37656.1"/>
    </source>
</evidence>
<dbReference type="KEGG" id="adl:AURDEDRAFT_173316"/>
<feature type="chain" id="PRO_5003741468" description="Carbohydrate esterase family 16 protein" evidence="2">
    <location>
        <begin position="18"/>
        <end position="333"/>
    </location>
</feature>
<dbReference type="Pfam" id="PF00657">
    <property type="entry name" value="Lipase_GDSL"/>
    <property type="match status" value="1"/>
</dbReference>
<evidence type="ECO:0000313" key="4">
    <source>
        <dbReference type="Proteomes" id="UP000006514"/>
    </source>
</evidence>
<dbReference type="Gene3D" id="3.40.50.1110">
    <property type="entry name" value="SGNH hydrolase"/>
    <property type="match status" value="1"/>
</dbReference>
<proteinExistence type="predicted"/>
<dbReference type="AlphaFoldDB" id="J0WUN4"/>
<protein>
    <recommendedName>
        <fullName evidence="5">Carbohydrate esterase family 16 protein</fullName>
    </recommendedName>
</protein>
<dbReference type="CDD" id="cd01846">
    <property type="entry name" value="fatty_acyltransferase_like"/>
    <property type="match status" value="1"/>
</dbReference>
<dbReference type="eggNOG" id="ENOG502T5B2">
    <property type="taxonomic scope" value="Eukaryota"/>
</dbReference>
<dbReference type="EMBL" id="JH687837">
    <property type="protein sequence ID" value="EJD37656.1"/>
    <property type="molecule type" value="Genomic_DNA"/>
</dbReference>
<evidence type="ECO:0000256" key="2">
    <source>
        <dbReference type="SAM" id="SignalP"/>
    </source>
</evidence>
<reference evidence="4" key="1">
    <citation type="journal article" date="2012" name="Science">
        <title>The Paleozoic origin of enzymatic lignin decomposition reconstructed from 31 fungal genomes.</title>
        <authorList>
            <person name="Floudas D."/>
            <person name="Binder M."/>
            <person name="Riley R."/>
            <person name="Barry K."/>
            <person name="Blanchette R.A."/>
            <person name="Henrissat B."/>
            <person name="Martinez A.T."/>
            <person name="Otillar R."/>
            <person name="Spatafora J.W."/>
            <person name="Yadav J.S."/>
            <person name="Aerts A."/>
            <person name="Benoit I."/>
            <person name="Boyd A."/>
            <person name="Carlson A."/>
            <person name="Copeland A."/>
            <person name="Coutinho P.M."/>
            <person name="de Vries R.P."/>
            <person name="Ferreira P."/>
            <person name="Findley K."/>
            <person name="Foster B."/>
            <person name="Gaskell J."/>
            <person name="Glotzer D."/>
            <person name="Gorecki P."/>
            <person name="Heitman J."/>
            <person name="Hesse C."/>
            <person name="Hori C."/>
            <person name="Igarashi K."/>
            <person name="Jurgens J.A."/>
            <person name="Kallen N."/>
            <person name="Kersten P."/>
            <person name="Kohler A."/>
            <person name="Kuees U."/>
            <person name="Kumar T.K.A."/>
            <person name="Kuo A."/>
            <person name="LaButti K."/>
            <person name="Larrondo L.F."/>
            <person name="Lindquist E."/>
            <person name="Ling A."/>
            <person name="Lombard V."/>
            <person name="Lucas S."/>
            <person name="Lundell T."/>
            <person name="Martin R."/>
            <person name="McLaughlin D.J."/>
            <person name="Morgenstern I."/>
            <person name="Morin E."/>
            <person name="Murat C."/>
            <person name="Nagy L.G."/>
            <person name="Nolan M."/>
            <person name="Ohm R.A."/>
            <person name="Patyshakuliyeva A."/>
            <person name="Rokas A."/>
            <person name="Ruiz-Duenas F.J."/>
            <person name="Sabat G."/>
            <person name="Salamov A."/>
            <person name="Samejima M."/>
            <person name="Schmutz J."/>
            <person name="Slot J.C."/>
            <person name="St John F."/>
            <person name="Stenlid J."/>
            <person name="Sun H."/>
            <person name="Sun S."/>
            <person name="Syed K."/>
            <person name="Tsang A."/>
            <person name="Wiebenga A."/>
            <person name="Young D."/>
            <person name="Pisabarro A."/>
            <person name="Eastwood D.C."/>
            <person name="Martin F."/>
            <person name="Cullen D."/>
            <person name="Grigoriev I.V."/>
            <person name="Hibbett D.S."/>
        </authorList>
    </citation>
    <scope>NUCLEOTIDE SEQUENCE [LARGE SCALE GENOMIC DNA]</scope>
    <source>
        <strain evidence="4">TFB10046</strain>
    </source>
</reference>
<keyword evidence="4" id="KW-1185">Reference proteome</keyword>
<organism evidence="3 4">
    <name type="scientific">Auricularia subglabra (strain TFB-10046 / SS5)</name>
    <name type="common">White-rot fungus</name>
    <name type="synonym">Auricularia delicata (strain TFB10046)</name>
    <dbReference type="NCBI Taxonomy" id="717982"/>
    <lineage>
        <taxon>Eukaryota</taxon>
        <taxon>Fungi</taxon>
        <taxon>Dikarya</taxon>
        <taxon>Basidiomycota</taxon>
        <taxon>Agaricomycotina</taxon>
        <taxon>Agaricomycetes</taxon>
        <taxon>Auriculariales</taxon>
        <taxon>Auriculariaceae</taxon>
        <taxon>Auricularia</taxon>
    </lineage>
</organism>
<dbReference type="OrthoDB" id="1600564at2759"/>
<evidence type="ECO:0008006" key="5">
    <source>
        <dbReference type="Google" id="ProtNLM"/>
    </source>
</evidence>